<dbReference type="KEGG" id="fnk:E1750_16805"/>
<feature type="domain" description="Secretion system C-terminal sorting" evidence="3">
    <location>
        <begin position="173"/>
        <end position="244"/>
    </location>
</feature>
<name>A0A4P6YBE4_9FLAO</name>
<evidence type="ECO:0000256" key="1">
    <source>
        <dbReference type="ARBA" id="ARBA00022729"/>
    </source>
</evidence>
<dbReference type="OrthoDB" id="667194at2"/>
<dbReference type="NCBIfam" id="TIGR04183">
    <property type="entry name" value="Por_Secre_tail"/>
    <property type="match status" value="1"/>
</dbReference>
<feature type="signal peptide" evidence="2">
    <location>
        <begin position="1"/>
        <end position="19"/>
    </location>
</feature>
<reference evidence="5" key="1">
    <citation type="submission" date="2019-03" db="EMBL/GenBank/DDBJ databases">
        <title>Flavobacterium sp.</title>
        <authorList>
            <person name="Kim H."/>
        </authorList>
    </citation>
    <scope>NUCLEOTIDE SEQUENCE [LARGE SCALE GENOMIC DNA]</scope>
    <source>
        <strain evidence="5">GS13</strain>
    </source>
</reference>
<feature type="chain" id="PRO_5020599247" evidence="2">
    <location>
        <begin position="20"/>
        <end position="245"/>
    </location>
</feature>
<dbReference type="Proteomes" id="UP000291124">
    <property type="component" value="Chromosome"/>
</dbReference>
<proteinExistence type="predicted"/>
<dbReference type="AlphaFoldDB" id="A0A4P6YBE4"/>
<evidence type="ECO:0000313" key="4">
    <source>
        <dbReference type="EMBL" id="QBN20379.1"/>
    </source>
</evidence>
<protein>
    <submittedName>
        <fullName evidence="4">T9SS type A sorting domain-containing protein</fullName>
    </submittedName>
</protein>
<sequence>MQKIIFFFLLIFTAGHAQSKSTGVVSLNADMTAKLTLDNPSSKVTLVVTGPVDKWSSLSLGTSSSTTSGDVYVYTASVTTNINMSSAPTEQWKTISNTVAAGKRTVTLERTLTNSDLNDFQLGFDATNSIDLVWSLSGAAIATAPNPNRGSTTATFTTNLGVEEVAFDDKVILYPNPSSSEVFIKTKTNLSRVTIYSQAGALVKTVKINDNGLEAKVNVTDLPKALYIFELENETEKSWKQVLVN</sequence>
<accession>A0A4P6YBE4</accession>
<gene>
    <name evidence="4" type="ORF">E1750_16805</name>
</gene>
<keyword evidence="5" id="KW-1185">Reference proteome</keyword>
<organism evidence="4 5">
    <name type="scientific">Flavobacterium nackdongense</name>
    <dbReference type="NCBI Taxonomy" id="2547394"/>
    <lineage>
        <taxon>Bacteria</taxon>
        <taxon>Pseudomonadati</taxon>
        <taxon>Bacteroidota</taxon>
        <taxon>Flavobacteriia</taxon>
        <taxon>Flavobacteriales</taxon>
        <taxon>Flavobacteriaceae</taxon>
        <taxon>Flavobacterium</taxon>
    </lineage>
</organism>
<dbReference type="RefSeq" id="WP_133277879.1">
    <property type="nucleotide sequence ID" value="NZ_CP037933.1"/>
</dbReference>
<evidence type="ECO:0000313" key="5">
    <source>
        <dbReference type="Proteomes" id="UP000291124"/>
    </source>
</evidence>
<dbReference type="Pfam" id="PF18962">
    <property type="entry name" value="Por_Secre_tail"/>
    <property type="match status" value="1"/>
</dbReference>
<evidence type="ECO:0000256" key="2">
    <source>
        <dbReference type="SAM" id="SignalP"/>
    </source>
</evidence>
<dbReference type="EMBL" id="CP037933">
    <property type="protein sequence ID" value="QBN20379.1"/>
    <property type="molecule type" value="Genomic_DNA"/>
</dbReference>
<dbReference type="InterPro" id="IPR026444">
    <property type="entry name" value="Secre_tail"/>
</dbReference>
<evidence type="ECO:0000259" key="3">
    <source>
        <dbReference type="Pfam" id="PF18962"/>
    </source>
</evidence>
<keyword evidence="1 2" id="KW-0732">Signal</keyword>